<dbReference type="Pfam" id="PF02837">
    <property type="entry name" value="Glyco_hydro_2_N"/>
    <property type="match status" value="1"/>
</dbReference>
<dbReference type="SUPFAM" id="SSF49303">
    <property type="entry name" value="beta-Galactosidase/glucuronidase domain"/>
    <property type="match status" value="2"/>
</dbReference>
<dbReference type="Proteomes" id="UP001055105">
    <property type="component" value="Unassembled WGS sequence"/>
</dbReference>
<dbReference type="InterPro" id="IPR008979">
    <property type="entry name" value="Galactose-bd-like_sf"/>
</dbReference>
<accession>A0AA37KUL5</accession>
<dbReference type="SUPFAM" id="SSF49785">
    <property type="entry name" value="Galactose-binding domain-like"/>
    <property type="match status" value="1"/>
</dbReference>
<dbReference type="AlphaFoldDB" id="A0AA37KUL5"/>
<reference evidence="13" key="1">
    <citation type="submission" date="2022-01" db="EMBL/GenBank/DDBJ databases">
        <title>Novel bile acid biosynthetic pathways are enriched in the microbiome of centenarians.</title>
        <authorList>
            <person name="Sato Y."/>
            <person name="Atarashi K."/>
            <person name="Plichta R.D."/>
            <person name="Arai Y."/>
            <person name="Sasajima S."/>
            <person name="Kearney M.S."/>
            <person name="Suda W."/>
            <person name="Takeshita K."/>
            <person name="Sasaki T."/>
            <person name="Okamoto S."/>
            <person name="Skelly N.A."/>
            <person name="Okamura Y."/>
            <person name="Vlamakis H."/>
            <person name="Li Y."/>
            <person name="Tanoue T."/>
            <person name="Takei H."/>
            <person name="Nittono H."/>
            <person name="Narushima S."/>
            <person name="Irie J."/>
            <person name="Itoh H."/>
            <person name="Moriya K."/>
            <person name="Sugiura Y."/>
            <person name="Suematsu M."/>
            <person name="Moritoki N."/>
            <person name="Shibata S."/>
            <person name="Littman R.D."/>
            <person name="Fischbach A.M."/>
            <person name="Uwamino Y."/>
            <person name="Inoue T."/>
            <person name="Honda A."/>
            <person name="Hattori M."/>
            <person name="Murai T."/>
            <person name="Xavier J.R."/>
            <person name="Hirose N."/>
            <person name="Honda K."/>
        </authorList>
    </citation>
    <scope>NUCLEOTIDE SEQUENCE</scope>
    <source>
        <strain evidence="13">CE91-St16</strain>
    </source>
</reference>
<dbReference type="GO" id="GO:0030246">
    <property type="term" value="F:carbohydrate binding"/>
    <property type="evidence" value="ECO:0007669"/>
    <property type="project" value="InterPro"/>
</dbReference>
<evidence type="ECO:0000313" key="14">
    <source>
        <dbReference type="Proteomes" id="UP001055105"/>
    </source>
</evidence>
<evidence type="ECO:0000256" key="4">
    <source>
        <dbReference type="ARBA" id="ARBA00011245"/>
    </source>
</evidence>
<dbReference type="SMART" id="SM01038">
    <property type="entry name" value="Bgal_small_N"/>
    <property type="match status" value="1"/>
</dbReference>
<proteinExistence type="inferred from homology"/>
<dbReference type="SUPFAM" id="SSF51445">
    <property type="entry name" value="(Trans)glycosidases"/>
    <property type="match status" value="1"/>
</dbReference>
<evidence type="ECO:0000256" key="5">
    <source>
        <dbReference type="ARBA" id="ARBA00012756"/>
    </source>
</evidence>
<dbReference type="InterPro" id="IPR032312">
    <property type="entry name" value="LacZ_4"/>
</dbReference>
<evidence type="ECO:0000259" key="12">
    <source>
        <dbReference type="SMART" id="SM01038"/>
    </source>
</evidence>
<dbReference type="EMBL" id="BQOL01000002">
    <property type="protein sequence ID" value="GKI20009.1"/>
    <property type="molecule type" value="Genomic_DNA"/>
</dbReference>
<dbReference type="InterPro" id="IPR013783">
    <property type="entry name" value="Ig-like_fold"/>
</dbReference>
<dbReference type="GO" id="GO:0005990">
    <property type="term" value="P:lactose catabolic process"/>
    <property type="evidence" value="ECO:0007669"/>
    <property type="project" value="TreeGrafter"/>
</dbReference>
<evidence type="ECO:0000313" key="13">
    <source>
        <dbReference type="EMBL" id="GKI20009.1"/>
    </source>
</evidence>
<dbReference type="Gene3D" id="3.20.20.80">
    <property type="entry name" value="Glycosidases"/>
    <property type="match status" value="1"/>
</dbReference>
<dbReference type="InterPro" id="IPR006102">
    <property type="entry name" value="Ig-like_GH2"/>
</dbReference>
<comment type="caution">
    <text evidence="13">The sequence shown here is derived from an EMBL/GenBank/DDBJ whole genome shotgun (WGS) entry which is preliminary data.</text>
</comment>
<keyword evidence="6 10" id="KW-0378">Hydrolase</keyword>
<comment type="cofactor">
    <cofactor evidence="2">
        <name>Ca(2+)</name>
        <dbReference type="ChEBI" id="CHEBI:29108"/>
    </cofactor>
</comment>
<dbReference type="Pfam" id="PF02929">
    <property type="entry name" value="Bgal_small_N"/>
    <property type="match status" value="1"/>
</dbReference>
<dbReference type="InterPro" id="IPR014718">
    <property type="entry name" value="GH-type_carb-bd"/>
</dbReference>
<organism evidence="13 14">
    <name type="scientific">Alistipes finegoldii</name>
    <dbReference type="NCBI Taxonomy" id="214856"/>
    <lineage>
        <taxon>Bacteria</taxon>
        <taxon>Pseudomonadati</taxon>
        <taxon>Bacteroidota</taxon>
        <taxon>Bacteroidia</taxon>
        <taxon>Bacteroidales</taxon>
        <taxon>Rikenellaceae</taxon>
        <taxon>Alistipes</taxon>
    </lineage>
</organism>
<evidence type="ECO:0000256" key="9">
    <source>
        <dbReference type="ARBA" id="ARBA00032230"/>
    </source>
</evidence>
<evidence type="ECO:0000256" key="10">
    <source>
        <dbReference type="RuleBase" id="RU361154"/>
    </source>
</evidence>
<dbReference type="Pfam" id="PF16353">
    <property type="entry name" value="LacZ_4"/>
    <property type="match status" value="1"/>
</dbReference>
<dbReference type="PROSITE" id="PS00719">
    <property type="entry name" value="GLYCOSYL_HYDROL_F2_1"/>
    <property type="match status" value="1"/>
</dbReference>
<dbReference type="InterPro" id="IPR004199">
    <property type="entry name" value="B-gal_small/dom_5"/>
</dbReference>
<name>A0AA37KUL5_9BACT</name>
<protein>
    <recommendedName>
        <fullName evidence="5 10">Beta-galactosidase</fullName>
        <ecNumber evidence="5 10">3.2.1.23</ecNumber>
    </recommendedName>
    <alternativeName>
        <fullName evidence="9 10">Lactase</fullName>
    </alternativeName>
</protein>
<dbReference type="InterPro" id="IPR006104">
    <property type="entry name" value="Glyco_hydro_2_N"/>
</dbReference>
<sequence>MNRLLAILLCGTTLCTAAAASERNAPADQFVNALRRLPARATSYSYSSEQDALAGDRTLSRIQSLDGMWKFRFAEDVSRSPADFWLPGADLTGWDEIPVPSCWEMQGYGYPIYTNVVYPFEFKPPYITRDNPTGCYVRTFSVPEAWSGNRVTLHFGGVYSGFYVWVNGALAGYAEDSCLPSEFDITGLLQPGENRLAVQVFKWTDGSYLEDADHWRMAGIHREVFLSAKPDAAIGDFGVRTIFDADMRDALLQIRPAIDLREGASAAGWQLGARLYAPDGTPSGRELTLPVEEILAEAYPQRDNVYFALLEERITAPEKWSAENPALYTLVLTLRDAAGKLAEARSCKVGFRDVRLRGREMLVNGVPVKLCGVNRHDHDQYGGKTVSRESMEEDVRLMKRLNINSVRTSHYPNDPYFYELCDRYGLYVVDEANIETHGKGGLLSNDPQWITPFLERVSRMVIRDRNHPSVIMWSLGNESGCGPAHAAAAGWAKDYDPTRLIHYEGAQGQPMHPLYVPLKRTSAAAFTSVMAADNQPAAGQVKKPQNGGNPTDPAYVDVLSRMYPTAAQLEQMALNPMLDRPVMMCEYAHSMGNSTGGLNDYWKLIRTHAGLLGGHIWDWVEQGLVKKDAQGRTYWAYGGDFEPAGEHNDAAFCCNGIVNPDRTLKPAALECKYVFQPVEFTASDLAAGKIAVRNRNFFAGTERYDFTWEISTDKGVLQHGSFEVPPTAAGCRSEAAIAFRLFKPEPGAEYLLRVQAREKRRTPYAEAGYAAAEEQFALPVYKEPVRSAPKGRASVAQDDEFIVLSAAGSRTEIDRRSGYVVSHSVRGCKLISAPLRPNFWRASTDNDWRGWRVGKIAGCWKEAPERLQTVSVRIDESAGSVTVEKAIPDSVRLTLTYTLDGAGALAVDYKLDISDRMPEPLRVGLQTCVPNTLERIAYFGKGPQENYSDRCEGAFLGLYRSTPEKFMHSYITPQENGNRCDVRWLSLTASDGRGVQFVGAEPLSVSVWNCTQESLDKARHSNEVEPLADALTVNIDRTQTGVGGTDTWSLKARPSDQYRLLEKHYACRFTIIPCNGEAETIRNGRSLFRNQ</sequence>
<comment type="subunit">
    <text evidence="4">Monomer.</text>
</comment>
<evidence type="ECO:0000256" key="7">
    <source>
        <dbReference type="ARBA" id="ARBA00022837"/>
    </source>
</evidence>
<keyword evidence="7" id="KW-0106">Calcium</keyword>
<feature type="signal peptide" evidence="11">
    <location>
        <begin position="1"/>
        <end position="20"/>
    </location>
</feature>
<dbReference type="Pfam" id="PF02836">
    <property type="entry name" value="Glyco_hydro_2_C"/>
    <property type="match status" value="1"/>
</dbReference>
<keyword evidence="8 10" id="KW-0326">Glycosidase</keyword>
<dbReference type="EC" id="3.2.1.23" evidence="5 10"/>
<dbReference type="RefSeq" id="WP_014775573.1">
    <property type="nucleotide sequence ID" value="NZ_AP025581.1"/>
</dbReference>
<evidence type="ECO:0000256" key="11">
    <source>
        <dbReference type="SAM" id="SignalP"/>
    </source>
</evidence>
<dbReference type="InterPro" id="IPR006103">
    <property type="entry name" value="Glyco_hydro_2_cat"/>
</dbReference>
<dbReference type="OMA" id="WCDHGIL"/>
<dbReference type="InterPro" id="IPR023232">
    <property type="entry name" value="Glyco_hydro_2_AS"/>
</dbReference>
<comment type="catalytic activity">
    <reaction evidence="1 10">
        <text>Hydrolysis of terminal non-reducing beta-D-galactose residues in beta-D-galactosides.</text>
        <dbReference type="EC" id="3.2.1.23"/>
    </reaction>
</comment>
<evidence type="ECO:0000256" key="6">
    <source>
        <dbReference type="ARBA" id="ARBA00022801"/>
    </source>
</evidence>
<dbReference type="Gene3D" id="2.60.120.260">
    <property type="entry name" value="Galactose-binding domain-like"/>
    <property type="match status" value="1"/>
</dbReference>
<comment type="similarity">
    <text evidence="3 10">Belongs to the glycosyl hydrolase 2 family.</text>
</comment>
<dbReference type="PROSITE" id="PS00608">
    <property type="entry name" value="GLYCOSYL_HYDROL_F2_2"/>
    <property type="match status" value="1"/>
</dbReference>
<gene>
    <name evidence="13" type="ORF">CE91St16_29170</name>
</gene>
<dbReference type="Pfam" id="PF00703">
    <property type="entry name" value="Glyco_hydro_2"/>
    <property type="match status" value="1"/>
</dbReference>
<dbReference type="SUPFAM" id="SSF74650">
    <property type="entry name" value="Galactose mutarotase-like"/>
    <property type="match status" value="1"/>
</dbReference>
<dbReference type="InterPro" id="IPR017853">
    <property type="entry name" value="GH"/>
</dbReference>
<evidence type="ECO:0000256" key="8">
    <source>
        <dbReference type="ARBA" id="ARBA00023295"/>
    </source>
</evidence>
<dbReference type="PANTHER" id="PTHR46323">
    <property type="entry name" value="BETA-GALACTOSIDASE"/>
    <property type="match status" value="1"/>
</dbReference>
<evidence type="ECO:0000256" key="3">
    <source>
        <dbReference type="ARBA" id="ARBA00007401"/>
    </source>
</evidence>
<feature type="domain" description="Beta galactosidase small chain/" evidence="12">
    <location>
        <begin position="803"/>
        <end position="1072"/>
    </location>
</feature>
<dbReference type="Gene3D" id="2.70.98.10">
    <property type="match status" value="1"/>
</dbReference>
<dbReference type="InterPro" id="IPR050347">
    <property type="entry name" value="Bact_Beta-galactosidase"/>
</dbReference>
<dbReference type="PRINTS" id="PR00132">
    <property type="entry name" value="GLHYDRLASE2"/>
</dbReference>
<feature type="chain" id="PRO_5041402490" description="Beta-galactosidase" evidence="11">
    <location>
        <begin position="21"/>
        <end position="1091"/>
    </location>
</feature>
<keyword evidence="11" id="KW-0732">Signal</keyword>
<dbReference type="InterPro" id="IPR036156">
    <property type="entry name" value="Beta-gal/glucu_dom_sf"/>
</dbReference>
<dbReference type="InterPro" id="IPR023230">
    <property type="entry name" value="Glyco_hydro_2_CS"/>
</dbReference>
<dbReference type="Gene3D" id="2.60.40.10">
    <property type="entry name" value="Immunoglobulins"/>
    <property type="match status" value="2"/>
</dbReference>
<evidence type="ECO:0000256" key="1">
    <source>
        <dbReference type="ARBA" id="ARBA00001412"/>
    </source>
</evidence>
<dbReference type="InterPro" id="IPR011013">
    <property type="entry name" value="Gal_mutarotase_sf_dom"/>
</dbReference>
<evidence type="ECO:0000256" key="2">
    <source>
        <dbReference type="ARBA" id="ARBA00001913"/>
    </source>
</evidence>
<dbReference type="GO" id="GO:0004565">
    <property type="term" value="F:beta-galactosidase activity"/>
    <property type="evidence" value="ECO:0007669"/>
    <property type="project" value="UniProtKB-EC"/>
</dbReference>
<dbReference type="PANTHER" id="PTHR46323:SF2">
    <property type="entry name" value="BETA-GALACTOSIDASE"/>
    <property type="match status" value="1"/>
</dbReference>
<dbReference type="GO" id="GO:0009341">
    <property type="term" value="C:beta-galactosidase complex"/>
    <property type="evidence" value="ECO:0007669"/>
    <property type="project" value="InterPro"/>
</dbReference>
<dbReference type="InterPro" id="IPR006101">
    <property type="entry name" value="Glyco_hydro_2"/>
</dbReference>